<feature type="repeat" description="TPR" evidence="3">
    <location>
        <begin position="353"/>
        <end position="386"/>
    </location>
</feature>
<dbReference type="EMBL" id="AP024702">
    <property type="protein sequence ID" value="BCX48739.1"/>
    <property type="molecule type" value="Genomic_DNA"/>
</dbReference>
<dbReference type="Pfam" id="PF14559">
    <property type="entry name" value="TPR_19"/>
    <property type="match status" value="1"/>
</dbReference>
<dbReference type="InterPro" id="IPR013105">
    <property type="entry name" value="TPR_2"/>
</dbReference>
<evidence type="ECO:0000256" key="3">
    <source>
        <dbReference type="PROSITE-ProRule" id="PRU00339"/>
    </source>
</evidence>
<dbReference type="SUPFAM" id="SSF48452">
    <property type="entry name" value="TPR-like"/>
    <property type="match status" value="1"/>
</dbReference>
<feature type="region of interest" description="Disordered" evidence="4">
    <location>
        <begin position="269"/>
        <end position="288"/>
    </location>
</feature>
<evidence type="ECO:0000313" key="7">
    <source>
        <dbReference type="Proteomes" id="UP001374893"/>
    </source>
</evidence>
<feature type="repeat" description="TPR" evidence="3">
    <location>
        <begin position="205"/>
        <end position="238"/>
    </location>
</feature>
<evidence type="ECO:0000313" key="6">
    <source>
        <dbReference type="EMBL" id="BCX48739.1"/>
    </source>
</evidence>
<sequence>MNRVLLLALVVAAVFASGHALGAETASEPVARGDRLMQQARDRVGHDFAEAEKAYREALESDADDPQARLGMAWVRNSQHRFADGEKWAKRALEVDPNLQQAHALIGDGAVELGDYEKAFDHYQKALDLRTDLGTLGRAAQLLWLTGKPERGRELMERAAAMGGPYPENAAWCLAELANMQRLAGDIAAAERSAEHGMRLAPKNPRVLVAMGAVRANQKRYAEAIECYERSVEIEPTHPALASLVDLYTLIGKPERAREWSGKVRAFHGAHDHSHGHSHSHGAHGHGSHELAKFLADQDLRIHDALHEAEHAYEAFPNVKSADALAWCAFKAGKLELARRMMTKALERKTPDPEFHYHAGRIAAASGQHAEASDHLDRALELNPNFHPIHAEIAREELDRLKSLPAAKSGREK</sequence>
<evidence type="ECO:0000256" key="1">
    <source>
        <dbReference type="ARBA" id="ARBA00022737"/>
    </source>
</evidence>
<evidence type="ECO:0000256" key="4">
    <source>
        <dbReference type="SAM" id="MobiDB-lite"/>
    </source>
</evidence>
<dbReference type="PROSITE" id="PS50005">
    <property type="entry name" value="TPR"/>
    <property type="match status" value="3"/>
</dbReference>
<reference evidence="6 7" key="1">
    <citation type="submission" date="2021-06" db="EMBL/GenBank/DDBJ databases">
        <title>Complete genome of Haloferula helveola possessing various polysaccharide degrading enzymes.</title>
        <authorList>
            <person name="Takami H."/>
            <person name="Huang C."/>
            <person name="Hamasaki K."/>
        </authorList>
    </citation>
    <scope>NUCLEOTIDE SEQUENCE [LARGE SCALE GENOMIC DNA]</scope>
    <source>
        <strain evidence="6 7">CN-1</strain>
    </source>
</reference>
<dbReference type="Pfam" id="PF07719">
    <property type="entry name" value="TPR_2"/>
    <property type="match status" value="1"/>
</dbReference>
<keyword evidence="2 3" id="KW-0802">TPR repeat</keyword>
<feature type="repeat" description="TPR" evidence="3">
    <location>
        <begin position="100"/>
        <end position="133"/>
    </location>
</feature>
<dbReference type="Proteomes" id="UP001374893">
    <property type="component" value="Chromosome"/>
</dbReference>
<feature type="chain" id="PRO_5046293706" evidence="5">
    <location>
        <begin position="23"/>
        <end position="413"/>
    </location>
</feature>
<proteinExistence type="predicted"/>
<dbReference type="SUPFAM" id="SSF81901">
    <property type="entry name" value="HCP-like"/>
    <property type="match status" value="1"/>
</dbReference>
<keyword evidence="5" id="KW-0732">Signal</keyword>
<dbReference type="Pfam" id="PF13432">
    <property type="entry name" value="TPR_16"/>
    <property type="match status" value="1"/>
</dbReference>
<accession>A0ABM7RH37</accession>
<dbReference type="SMART" id="SM00028">
    <property type="entry name" value="TPR"/>
    <property type="match status" value="6"/>
</dbReference>
<gene>
    <name evidence="6" type="ORF">HAHE_26470</name>
</gene>
<evidence type="ECO:0000256" key="2">
    <source>
        <dbReference type="ARBA" id="ARBA00022803"/>
    </source>
</evidence>
<organism evidence="6 7">
    <name type="scientific">Haloferula helveola</name>
    <dbReference type="NCBI Taxonomy" id="490095"/>
    <lineage>
        <taxon>Bacteria</taxon>
        <taxon>Pseudomonadati</taxon>
        <taxon>Verrucomicrobiota</taxon>
        <taxon>Verrucomicrobiia</taxon>
        <taxon>Verrucomicrobiales</taxon>
        <taxon>Verrucomicrobiaceae</taxon>
        <taxon>Haloferula</taxon>
    </lineage>
</organism>
<dbReference type="PANTHER" id="PTHR12558">
    <property type="entry name" value="CELL DIVISION CYCLE 16,23,27"/>
    <property type="match status" value="1"/>
</dbReference>
<dbReference type="PANTHER" id="PTHR12558:SF13">
    <property type="entry name" value="CELL DIVISION CYCLE PROTEIN 27 HOMOLOG"/>
    <property type="match status" value="1"/>
</dbReference>
<dbReference type="Gene3D" id="1.25.40.10">
    <property type="entry name" value="Tetratricopeptide repeat domain"/>
    <property type="match status" value="3"/>
</dbReference>
<keyword evidence="1" id="KW-0677">Repeat</keyword>
<evidence type="ECO:0000256" key="5">
    <source>
        <dbReference type="SAM" id="SignalP"/>
    </source>
</evidence>
<dbReference type="InterPro" id="IPR019734">
    <property type="entry name" value="TPR_rpt"/>
</dbReference>
<feature type="compositionally biased region" description="Basic residues" evidence="4">
    <location>
        <begin position="276"/>
        <end position="286"/>
    </location>
</feature>
<dbReference type="RefSeq" id="WP_338685087.1">
    <property type="nucleotide sequence ID" value="NZ_AP024702.1"/>
</dbReference>
<keyword evidence="7" id="KW-1185">Reference proteome</keyword>
<name>A0ABM7RH37_9BACT</name>
<feature type="signal peptide" evidence="5">
    <location>
        <begin position="1"/>
        <end position="22"/>
    </location>
</feature>
<dbReference type="InterPro" id="IPR011990">
    <property type="entry name" value="TPR-like_helical_dom_sf"/>
</dbReference>
<protein>
    <submittedName>
        <fullName evidence="6">Cell surface protein</fullName>
    </submittedName>
</protein>